<dbReference type="InterPro" id="IPR018689">
    <property type="entry name" value="Imm33_dom"/>
</dbReference>
<dbReference type="Proteomes" id="UP000580130">
    <property type="component" value="Unassembled WGS sequence"/>
</dbReference>
<dbReference type="EMBL" id="JABAFX010000010">
    <property type="protein sequence ID" value="NME56943.1"/>
    <property type="molecule type" value="Genomic_DNA"/>
</dbReference>
<organism evidence="2 3">
    <name type="scientific">Dorea formicigenerans</name>
    <dbReference type="NCBI Taxonomy" id="39486"/>
    <lineage>
        <taxon>Bacteria</taxon>
        <taxon>Bacillati</taxon>
        <taxon>Bacillota</taxon>
        <taxon>Clostridia</taxon>
        <taxon>Lachnospirales</taxon>
        <taxon>Lachnospiraceae</taxon>
        <taxon>Dorea</taxon>
    </lineage>
</organism>
<evidence type="ECO:0000259" key="1">
    <source>
        <dbReference type="Pfam" id="PF09951"/>
    </source>
</evidence>
<dbReference type="Pfam" id="PF09951">
    <property type="entry name" value="Imm33"/>
    <property type="match status" value="1"/>
</dbReference>
<reference evidence="2 3" key="1">
    <citation type="submission" date="2020-04" db="EMBL/GenBank/DDBJ databases">
        <authorList>
            <person name="Hitch T.C.A."/>
            <person name="Wylensek D."/>
            <person name="Clavel T."/>
        </authorList>
    </citation>
    <scope>NUCLEOTIDE SEQUENCE [LARGE SCALE GENOMIC DNA]</scope>
    <source>
        <strain evidence="2 3">BSM-383-APC-5F</strain>
    </source>
</reference>
<evidence type="ECO:0000313" key="2">
    <source>
        <dbReference type="EMBL" id="NME56943.1"/>
    </source>
</evidence>
<protein>
    <submittedName>
        <fullName evidence="2">DUF2185 domain-containing protein</fullName>
    </submittedName>
</protein>
<feature type="domain" description="Immunity protein Imm33" evidence="1">
    <location>
        <begin position="32"/>
        <end position="115"/>
    </location>
</feature>
<sequence length="131" mass="15129">MELFNLNKKKADFIKIKVEKLVDWNEPNGDGCVVSDKITKEGFKVGYMYREKPEEGRPDSGWRFLAGNEDEEYMNDSNNHHIFAVNTICNYDKDIIPYIKAKIGSVYIRVDGNSFGIDDGSKPIFLDRQNR</sequence>
<dbReference type="PANTHER" id="PTHR38743:SF2">
    <property type="entry name" value="DUF2185 DOMAIN-CONTAINING PROTEIN"/>
    <property type="match status" value="1"/>
</dbReference>
<dbReference type="AlphaFoldDB" id="A0A848CNG2"/>
<gene>
    <name evidence="2" type="ORF">HF855_05780</name>
</gene>
<accession>A0A848CNG2</accession>
<dbReference type="PANTHER" id="PTHR38743">
    <property type="entry name" value="SIMILAR TO GLYOXYLASE I FAMILY PROTEIN"/>
    <property type="match status" value="1"/>
</dbReference>
<name>A0A848CNG2_9FIRM</name>
<evidence type="ECO:0000313" key="3">
    <source>
        <dbReference type="Proteomes" id="UP000580130"/>
    </source>
</evidence>
<comment type="caution">
    <text evidence="2">The sequence shown here is derived from an EMBL/GenBank/DDBJ whole genome shotgun (WGS) entry which is preliminary data.</text>
</comment>
<proteinExistence type="predicted"/>
<dbReference type="RefSeq" id="WP_168933438.1">
    <property type="nucleotide sequence ID" value="NZ_CP173381.1"/>
</dbReference>